<dbReference type="InterPro" id="IPR036196">
    <property type="entry name" value="Ptyr_pPase_sf"/>
</dbReference>
<reference evidence="8" key="1">
    <citation type="submission" date="2021-12" db="EMBL/GenBank/DDBJ databases">
        <authorList>
            <person name="King R."/>
        </authorList>
    </citation>
    <scope>NUCLEOTIDE SEQUENCE</scope>
</reference>
<proteinExistence type="inferred from homology"/>
<keyword evidence="5" id="KW-0904">Protein phosphatase</keyword>
<accession>A0A9P0F8K4</accession>
<dbReference type="SUPFAM" id="SSF52788">
    <property type="entry name" value="Phosphotyrosine protein phosphatases I"/>
    <property type="match status" value="1"/>
</dbReference>
<feature type="active site" description="Proton donor" evidence="6">
    <location>
        <position position="188"/>
    </location>
</feature>
<dbReference type="CDD" id="cd16343">
    <property type="entry name" value="LMWPTP"/>
    <property type="match status" value="1"/>
</dbReference>
<dbReference type="GO" id="GO:0003993">
    <property type="term" value="F:acid phosphatase activity"/>
    <property type="evidence" value="ECO:0007669"/>
    <property type="project" value="InterPro"/>
</dbReference>
<dbReference type="InterPro" id="IPR023485">
    <property type="entry name" value="Ptyr_pPase"/>
</dbReference>
<evidence type="ECO:0000256" key="5">
    <source>
        <dbReference type="ARBA" id="ARBA00022912"/>
    </source>
</evidence>
<comment type="subcellular location">
    <subcellularLocation>
        <location evidence="1">Cytoplasm</location>
    </subcellularLocation>
</comment>
<dbReference type="GO" id="GO:0005737">
    <property type="term" value="C:cytoplasm"/>
    <property type="evidence" value="ECO:0007669"/>
    <property type="project" value="UniProtKB-SubCell"/>
</dbReference>
<feature type="domain" description="Phosphotyrosine protein phosphatase I" evidence="7">
    <location>
        <begin position="68"/>
        <end position="215"/>
    </location>
</feature>
<dbReference type="Gene3D" id="3.40.50.2300">
    <property type="match status" value="1"/>
</dbReference>
<dbReference type="SMART" id="SM00226">
    <property type="entry name" value="LMWPc"/>
    <property type="match status" value="1"/>
</dbReference>
<dbReference type="PANTHER" id="PTHR11717">
    <property type="entry name" value="LOW MOLECULAR WEIGHT PROTEIN TYROSINE PHOSPHATASE"/>
    <property type="match status" value="1"/>
</dbReference>
<dbReference type="PRINTS" id="PR00719">
    <property type="entry name" value="LMWPTPASE"/>
</dbReference>
<comment type="similarity">
    <text evidence="2">Belongs to the low molecular weight phosphotyrosine protein phosphatase family.</text>
</comment>
<dbReference type="Proteomes" id="UP001152759">
    <property type="component" value="Chromosome 8"/>
</dbReference>
<dbReference type="PRINTS" id="PR00720">
    <property type="entry name" value="MAMMALPTPASE"/>
</dbReference>
<evidence type="ECO:0000256" key="1">
    <source>
        <dbReference type="ARBA" id="ARBA00004496"/>
    </source>
</evidence>
<dbReference type="InterPro" id="IPR017867">
    <property type="entry name" value="Tyr_phospatase_low_mol_wt"/>
</dbReference>
<gene>
    <name evidence="8" type="ORF">BEMITA_LOCUS12598</name>
</gene>
<evidence type="ECO:0000256" key="6">
    <source>
        <dbReference type="PIRSR" id="PIRSR617867-1"/>
    </source>
</evidence>
<dbReference type="EMBL" id="OU963869">
    <property type="protein sequence ID" value="CAH0394278.1"/>
    <property type="molecule type" value="Genomic_DNA"/>
</dbReference>
<dbReference type="Pfam" id="PF01451">
    <property type="entry name" value="LMWPc"/>
    <property type="match status" value="1"/>
</dbReference>
<dbReference type="GO" id="GO:0004726">
    <property type="term" value="F:non-membrane spanning protein tyrosine phosphatase activity"/>
    <property type="evidence" value="ECO:0007669"/>
    <property type="project" value="InterPro"/>
</dbReference>
<name>A0A9P0F8K4_BEMTA</name>
<feature type="active site" description="Nucleophile" evidence="6">
    <location>
        <position position="74"/>
    </location>
</feature>
<keyword evidence="4" id="KW-0378">Hydrolase</keyword>
<sequence>MVTGHDGSTTGTTGSKKRFVLTILVLSPAPATVLPKLKKIGCVSVQEQRTGKVVHLWRMAAEPSLGPKSVMFVCLGNICRSPIADCVMRHLVKERNLSGWTVDSSGTGSWHVGSPADRRAQQILEAHGVDSTHTAKQIKKKNFSEFSYIFGMDEQNISDLKRLAPANSPAKIELLGDYDPQGEKIIRDPYYDSDTAGFEKVYEQCLRCCTAFLEKVESKK</sequence>
<dbReference type="FunFam" id="3.40.50.2300:FF:000105">
    <property type="entry name" value="Low molecular weight phosphotyrosine protein"/>
    <property type="match status" value="1"/>
</dbReference>
<evidence type="ECO:0000313" key="9">
    <source>
        <dbReference type="Proteomes" id="UP001152759"/>
    </source>
</evidence>
<protein>
    <recommendedName>
        <fullName evidence="7">Phosphotyrosine protein phosphatase I domain-containing protein</fullName>
    </recommendedName>
</protein>
<evidence type="ECO:0000256" key="2">
    <source>
        <dbReference type="ARBA" id="ARBA00011063"/>
    </source>
</evidence>
<dbReference type="PANTHER" id="PTHR11717:SF7">
    <property type="entry name" value="LOW MOLECULAR WEIGHT PHOSPHOTYROSINE PROTEIN PHOSPHATASE"/>
    <property type="match status" value="1"/>
</dbReference>
<keyword evidence="3" id="KW-0963">Cytoplasm</keyword>
<evidence type="ECO:0000313" key="8">
    <source>
        <dbReference type="EMBL" id="CAH0394278.1"/>
    </source>
</evidence>
<evidence type="ECO:0000259" key="7">
    <source>
        <dbReference type="SMART" id="SM00226"/>
    </source>
</evidence>
<evidence type="ECO:0000256" key="4">
    <source>
        <dbReference type="ARBA" id="ARBA00022801"/>
    </source>
</evidence>
<dbReference type="InterPro" id="IPR002115">
    <property type="entry name" value="Tyr_Pase_low_mol_wt_mml"/>
</dbReference>
<keyword evidence="9" id="KW-1185">Reference proteome</keyword>
<dbReference type="AlphaFoldDB" id="A0A9P0F8K4"/>
<evidence type="ECO:0000256" key="3">
    <source>
        <dbReference type="ARBA" id="ARBA00022490"/>
    </source>
</evidence>
<feature type="active site" evidence="6">
    <location>
        <position position="80"/>
    </location>
</feature>
<organism evidence="8 9">
    <name type="scientific">Bemisia tabaci</name>
    <name type="common">Sweetpotato whitefly</name>
    <name type="synonym">Aleurodes tabaci</name>
    <dbReference type="NCBI Taxonomy" id="7038"/>
    <lineage>
        <taxon>Eukaryota</taxon>
        <taxon>Metazoa</taxon>
        <taxon>Ecdysozoa</taxon>
        <taxon>Arthropoda</taxon>
        <taxon>Hexapoda</taxon>
        <taxon>Insecta</taxon>
        <taxon>Pterygota</taxon>
        <taxon>Neoptera</taxon>
        <taxon>Paraneoptera</taxon>
        <taxon>Hemiptera</taxon>
        <taxon>Sternorrhyncha</taxon>
        <taxon>Aleyrodoidea</taxon>
        <taxon>Aleyrodidae</taxon>
        <taxon>Aleyrodinae</taxon>
        <taxon>Bemisia</taxon>
    </lineage>
</organism>
<dbReference type="InterPro" id="IPR050438">
    <property type="entry name" value="LMW_PTPase"/>
</dbReference>